<feature type="transmembrane region" description="Helical" evidence="1">
    <location>
        <begin position="62"/>
        <end position="88"/>
    </location>
</feature>
<sequence length="93" mass="10520">MDIRIALLIGIFLMGIVFIFFIQLFKRKSTKLLKFIPAIVSAFGMAIFYLKMLFVSQGYDAIYDVLVIIILSVLLSLSLIGAIILQIVEYKKA</sequence>
<dbReference type="RefSeq" id="WP_174495206.1">
    <property type="nucleotide sequence ID" value="NZ_CADDWK010000003.1"/>
</dbReference>
<reference evidence="2 3" key="1">
    <citation type="submission" date="2020-08" db="EMBL/GenBank/DDBJ databases">
        <title>Genomic Encyclopedia of Type Strains, Phase IV (KMG-IV): sequencing the most valuable type-strain genomes for metagenomic binning, comparative biology and taxonomic classification.</title>
        <authorList>
            <person name="Goeker M."/>
        </authorList>
    </citation>
    <scope>NUCLEOTIDE SEQUENCE [LARGE SCALE GENOMIC DNA]</scope>
    <source>
        <strain evidence="2 3">DSM 19612</strain>
    </source>
</reference>
<protein>
    <submittedName>
        <fullName evidence="2">Asparagine N-glycosylation enzyme membrane subunit Stt3</fullName>
    </submittedName>
</protein>
<gene>
    <name evidence="2" type="ORF">HNQ94_001081</name>
</gene>
<evidence type="ECO:0000256" key="1">
    <source>
        <dbReference type="SAM" id="Phobius"/>
    </source>
</evidence>
<name>A0A841Q2I7_9BACI</name>
<proteinExistence type="predicted"/>
<dbReference type="AlphaFoldDB" id="A0A841Q2I7"/>
<keyword evidence="1" id="KW-1133">Transmembrane helix</keyword>
<evidence type="ECO:0000313" key="2">
    <source>
        <dbReference type="EMBL" id="MBB6452635.1"/>
    </source>
</evidence>
<keyword evidence="1" id="KW-0472">Membrane</keyword>
<organism evidence="2 3">
    <name type="scientific">Salirhabdus euzebyi</name>
    <dbReference type="NCBI Taxonomy" id="394506"/>
    <lineage>
        <taxon>Bacteria</taxon>
        <taxon>Bacillati</taxon>
        <taxon>Bacillota</taxon>
        <taxon>Bacilli</taxon>
        <taxon>Bacillales</taxon>
        <taxon>Bacillaceae</taxon>
        <taxon>Salirhabdus</taxon>
    </lineage>
</organism>
<keyword evidence="1" id="KW-0812">Transmembrane</keyword>
<accession>A0A841Q2I7</accession>
<dbReference type="Proteomes" id="UP000581688">
    <property type="component" value="Unassembled WGS sequence"/>
</dbReference>
<feature type="transmembrane region" description="Helical" evidence="1">
    <location>
        <begin position="6"/>
        <end position="25"/>
    </location>
</feature>
<comment type="caution">
    <text evidence="2">The sequence shown here is derived from an EMBL/GenBank/DDBJ whole genome shotgun (WGS) entry which is preliminary data.</text>
</comment>
<feature type="transmembrane region" description="Helical" evidence="1">
    <location>
        <begin position="32"/>
        <end position="50"/>
    </location>
</feature>
<evidence type="ECO:0000313" key="3">
    <source>
        <dbReference type="Proteomes" id="UP000581688"/>
    </source>
</evidence>
<dbReference type="EMBL" id="JACHGH010000003">
    <property type="protein sequence ID" value="MBB6452635.1"/>
    <property type="molecule type" value="Genomic_DNA"/>
</dbReference>
<keyword evidence="3" id="KW-1185">Reference proteome</keyword>